<evidence type="ECO:0000313" key="3">
    <source>
        <dbReference type="Proteomes" id="UP001154078"/>
    </source>
</evidence>
<organism evidence="2 3">
    <name type="scientific">Brassicogethes aeneus</name>
    <name type="common">Rape pollen beetle</name>
    <name type="synonym">Meligethes aeneus</name>
    <dbReference type="NCBI Taxonomy" id="1431903"/>
    <lineage>
        <taxon>Eukaryota</taxon>
        <taxon>Metazoa</taxon>
        <taxon>Ecdysozoa</taxon>
        <taxon>Arthropoda</taxon>
        <taxon>Hexapoda</taxon>
        <taxon>Insecta</taxon>
        <taxon>Pterygota</taxon>
        <taxon>Neoptera</taxon>
        <taxon>Endopterygota</taxon>
        <taxon>Coleoptera</taxon>
        <taxon>Polyphaga</taxon>
        <taxon>Cucujiformia</taxon>
        <taxon>Nitidulidae</taxon>
        <taxon>Meligethinae</taxon>
        <taxon>Brassicogethes</taxon>
    </lineage>
</organism>
<sequence length="422" mass="49418">MNGAASVWFLFCLFIVIHHVICYQAWKKCGNVHITISADIHSYLELNWITDCQNENDVYPQYIDLYSRNIIDRDESTIPLVRVNASAFPGGYFKTKIKFRIPWLPGSWDYNVPFSRPEPGSHCFPYWIASIKREEVLDSKCFGIHPTWMNDNRATLGKKKIGTLILPGTHNSGSFSGIPPLFENYVLNQDRNIWTQLVYGVRYLDFRVGYYENEGYFINHDLVRVTKVLPLFREIRKFLEFAPKEIVILDFHRFPYPSNFNYTLHKNFANLVYQELGDLALAPESLQEGKGPAMNEIWARNKNLIICYSDRTTVSENNWLWDPLVQYWGNRKKVSELKNFLQRSIKERRITLNPLWALMAELTPQTLDLVFRTNNLRQLADDVNKHVTKWVRDEWSDEVNIVATDYFLGNDLINIAIDVNTR</sequence>
<dbReference type="SUPFAM" id="SSF51695">
    <property type="entry name" value="PLC-like phosphodiesterases"/>
    <property type="match status" value="1"/>
</dbReference>
<dbReference type="OrthoDB" id="1046782at2759"/>
<feature type="signal peptide" evidence="1">
    <location>
        <begin position="1"/>
        <end position="22"/>
    </location>
</feature>
<proteinExistence type="predicted"/>
<dbReference type="AlphaFoldDB" id="A0A9P0B0S0"/>
<dbReference type="PANTHER" id="PTHR13593:SF103">
    <property type="entry name" value="RE10370P"/>
    <property type="match status" value="1"/>
</dbReference>
<reference evidence="2" key="1">
    <citation type="submission" date="2021-12" db="EMBL/GenBank/DDBJ databases">
        <authorList>
            <person name="King R."/>
        </authorList>
    </citation>
    <scope>NUCLEOTIDE SEQUENCE</scope>
</reference>
<dbReference type="EMBL" id="OV121134">
    <property type="protein sequence ID" value="CAH0553027.1"/>
    <property type="molecule type" value="Genomic_DNA"/>
</dbReference>
<feature type="chain" id="PRO_5040154789" evidence="1">
    <location>
        <begin position="23"/>
        <end position="422"/>
    </location>
</feature>
<dbReference type="InterPro" id="IPR051057">
    <property type="entry name" value="PI-PLC_domain"/>
</dbReference>
<dbReference type="InterPro" id="IPR017946">
    <property type="entry name" value="PLC-like_Pdiesterase_TIM-brl"/>
</dbReference>
<evidence type="ECO:0000313" key="2">
    <source>
        <dbReference type="EMBL" id="CAH0553027.1"/>
    </source>
</evidence>
<dbReference type="GO" id="GO:0008081">
    <property type="term" value="F:phosphoric diester hydrolase activity"/>
    <property type="evidence" value="ECO:0007669"/>
    <property type="project" value="InterPro"/>
</dbReference>
<protein>
    <submittedName>
        <fullName evidence="2">Uncharacterized protein</fullName>
    </submittedName>
</protein>
<keyword evidence="3" id="KW-1185">Reference proteome</keyword>
<dbReference type="PANTHER" id="PTHR13593">
    <property type="match status" value="1"/>
</dbReference>
<evidence type="ECO:0000256" key="1">
    <source>
        <dbReference type="SAM" id="SignalP"/>
    </source>
</evidence>
<gene>
    <name evidence="2" type="ORF">MELIAE_LOCUS5133</name>
</gene>
<keyword evidence="1" id="KW-0732">Signal</keyword>
<dbReference type="GO" id="GO:0006629">
    <property type="term" value="P:lipid metabolic process"/>
    <property type="evidence" value="ECO:0007669"/>
    <property type="project" value="InterPro"/>
</dbReference>
<dbReference type="Gene3D" id="3.20.20.190">
    <property type="entry name" value="Phosphatidylinositol (PI) phosphodiesterase"/>
    <property type="match status" value="1"/>
</dbReference>
<name>A0A9P0B0S0_BRAAE</name>
<dbReference type="Proteomes" id="UP001154078">
    <property type="component" value="Chromosome 3"/>
</dbReference>
<accession>A0A9P0B0S0</accession>